<name>A0A267GU05_9PLAT</name>
<feature type="compositionally biased region" description="Low complexity" evidence="2">
    <location>
        <begin position="182"/>
        <end position="192"/>
    </location>
</feature>
<dbReference type="PANTHER" id="PTHR11102">
    <property type="entry name" value="SEL-1-LIKE PROTEIN"/>
    <property type="match status" value="1"/>
</dbReference>
<dbReference type="Pfam" id="PF08238">
    <property type="entry name" value="Sel1"/>
    <property type="match status" value="11"/>
</dbReference>
<feature type="signal peptide" evidence="4">
    <location>
        <begin position="1"/>
        <end position="34"/>
    </location>
</feature>
<dbReference type="InterPro" id="IPR050767">
    <property type="entry name" value="Sel1_AlgK"/>
</dbReference>
<keyword evidence="4" id="KW-0732">Signal</keyword>
<feature type="region of interest" description="Disordered" evidence="2">
    <location>
        <begin position="159"/>
        <end position="205"/>
    </location>
</feature>
<comment type="similarity">
    <text evidence="1">Belongs to the sel-1 family.</text>
</comment>
<feature type="chain" id="PRO_5012424615" description="TPR_REGION domain-containing protein" evidence="4">
    <location>
        <begin position="35"/>
        <end position="929"/>
    </location>
</feature>
<feature type="region of interest" description="Disordered" evidence="2">
    <location>
        <begin position="220"/>
        <end position="264"/>
    </location>
</feature>
<sequence>PLPSMRTAANRLIAAIALLCFICLLLSLLPGVAAKLEKQQPSQQKQQKQEQQQRVVKEPKQQESIVKETNPKQQQQQSPITFPDAEDEAAESMPDAETFDEEPDFDAESAEDAEPMYLQQQQKQQPQQNKQQKLKQKQQEAEHAELQARIQVLIDNAVKKQQEREKLKKQQGQQKQKEQQKQQEPQKQQKVQQPHKPKTQNKIESVDVYTLKLGSGQIKPEAEDAAAADEAAAAASAASSKAEQPPQESAKSPEPTEEAPEKFMTHEEVRAQQLFEDGQRILNATRSSSQTALLAKAFQYLAQAAALNHTKAMEMTAVGHLFGEGVRLDLLEAERIFHRLAELGNQRGQLGLAFLHSQGLTKTEPASPAKALLYLTFSAIGGDPFGQMALAYRYWAGLGVETSCETALLFYQQVARLVADKVKPWASPAVLRIRLLDDETAPNGQTGALDDDLIQYYQFLADKGDVNAQVGLGQLYFQGGRGVPVNHMLALNYFKLAAQSGNANAMAYLGKMYAGDSSAVTPSNKTALQYFTSAAQSGNAIGYAGLGLMHLQGRGVPASPQKAEEFFGRSAELGYAEGQLQLGLMHYTGITQAGIRDLKKALKYFTLASQQGNTLAFFYLAQMHAAGSGVLRSCQTAAELYKNVAERGRWSDQLMEAHRLYKEESGSAYAALLRYLFLADSGYEVAQSNAAYILDQNPEAFFPANESYSRARQLWSRAAGQSYAQARLKLADYHYYGLGGPANLEQAASLYRAASEQQSNAQAMFNLAYMYERGLGLERDLHLAKRYYDQAAEASADAYMPVMLALCRLAVEFVMDYLRGGNYSVADLISLLSFSNFWPSATLPPPEQQRAGQHQAGQAAYDEDGESPDSANQQRQYSMAAGSRSWDSLLLTVLVGMFVYLLIRFLNRAANRREAGAAAPGQNRNNNNN</sequence>
<feature type="compositionally biased region" description="Basic and acidic residues" evidence="2">
    <location>
        <begin position="55"/>
        <end position="70"/>
    </location>
</feature>
<keyword evidence="3" id="KW-1133">Transmembrane helix</keyword>
<dbReference type="PANTHER" id="PTHR11102:SF147">
    <property type="entry name" value="SEL1L ADAPTOR SUBUNIT OF ERAD E3 UBIQUITIN LIGASE"/>
    <property type="match status" value="1"/>
</dbReference>
<feature type="compositionally biased region" description="Low complexity" evidence="2">
    <location>
        <begin position="119"/>
        <end position="131"/>
    </location>
</feature>
<keyword evidence="3" id="KW-0812">Transmembrane</keyword>
<proteinExistence type="inferred from homology"/>
<dbReference type="Proteomes" id="UP000215902">
    <property type="component" value="Unassembled WGS sequence"/>
</dbReference>
<dbReference type="InterPro" id="IPR011990">
    <property type="entry name" value="TPR-like_helical_dom_sf"/>
</dbReference>
<dbReference type="OrthoDB" id="27934at2759"/>
<feature type="compositionally biased region" description="Acidic residues" evidence="2">
    <location>
        <begin position="97"/>
        <end position="114"/>
    </location>
</feature>
<evidence type="ECO:0000313" key="5">
    <source>
        <dbReference type="EMBL" id="PAA89511.1"/>
    </source>
</evidence>
<evidence type="ECO:0000313" key="6">
    <source>
        <dbReference type="Proteomes" id="UP000215902"/>
    </source>
</evidence>
<keyword evidence="3" id="KW-0472">Membrane</keyword>
<evidence type="ECO:0000256" key="3">
    <source>
        <dbReference type="SAM" id="Phobius"/>
    </source>
</evidence>
<reference evidence="5 6" key="1">
    <citation type="submission" date="2017-06" db="EMBL/GenBank/DDBJ databases">
        <title>A platform for efficient transgenesis in Macrostomum lignano, a flatworm model organism for stem cell research.</title>
        <authorList>
            <person name="Berezikov E."/>
        </authorList>
    </citation>
    <scope>NUCLEOTIDE SEQUENCE [LARGE SCALE GENOMIC DNA]</scope>
    <source>
        <strain evidence="5">DV1</strain>
        <tissue evidence="5">Whole organism</tissue>
    </source>
</reference>
<feature type="non-terminal residue" evidence="5">
    <location>
        <position position="1"/>
    </location>
</feature>
<comment type="caution">
    <text evidence="5">The sequence shown here is derived from an EMBL/GenBank/DDBJ whole genome shotgun (WGS) entry which is preliminary data.</text>
</comment>
<evidence type="ECO:0000256" key="1">
    <source>
        <dbReference type="ARBA" id="ARBA00038101"/>
    </source>
</evidence>
<protein>
    <recommendedName>
        <fullName evidence="7">TPR_REGION domain-containing protein</fullName>
    </recommendedName>
</protein>
<feature type="compositionally biased region" description="Basic and acidic residues" evidence="2">
    <location>
        <begin position="159"/>
        <end position="168"/>
    </location>
</feature>
<dbReference type="GO" id="GO:0036503">
    <property type="term" value="P:ERAD pathway"/>
    <property type="evidence" value="ECO:0007669"/>
    <property type="project" value="TreeGrafter"/>
</dbReference>
<dbReference type="AlphaFoldDB" id="A0A267GU05"/>
<feature type="compositionally biased region" description="Low complexity" evidence="2">
    <location>
        <begin position="848"/>
        <end position="860"/>
    </location>
</feature>
<dbReference type="SUPFAM" id="SSF81901">
    <property type="entry name" value="HCP-like"/>
    <property type="match status" value="3"/>
</dbReference>
<feature type="compositionally biased region" description="Polar residues" evidence="2">
    <location>
        <begin position="71"/>
        <end position="80"/>
    </location>
</feature>
<evidence type="ECO:0008006" key="7">
    <source>
        <dbReference type="Google" id="ProtNLM"/>
    </source>
</evidence>
<dbReference type="EMBL" id="NIVC01000150">
    <property type="protein sequence ID" value="PAA89511.1"/>
    <property type="molecule type" value="Genomic_DNA"/>
</dbReference>
<keyword evidence="6" id="KW-1185">Reference proteome</keyword>
<feature type="region of interest" description="Disordered" evidence="2">
    <location>
        <begin position="38"/>
        <end position="144"/>
    </location>
</feature>
<feature type="transmembrane region" description="Helical" evidence="3">
    <location>
        <begin position="885"/>
        <end position="903"/>
    </location>
</feature>
<feature type="compositionally biased region" description="Low complexity" evidence="2">
    <location>
        <begin position="228"/>
        <end position="243"/>
    </location>
</feature>
<accession>A0A267GU05</accession>
<evidence type="ECO:0000256" key="4">
    <source>
        <dbReference type="SAM" id="SignalP"/>
    </source>
</evidence>
<feature type="region of interest" description="Disordered" evidence="2">
    <location>
        <begin position="843"/>
        <end position="876"/>
    </location>
</feature>
<dbReference type="STRING" id="282301.A0A267GU05"/>
<dbReference type="SMART" id="SM00671">
    <property type="entry name" value="SEL1"/>
    <property type="match status" value="10"/>
</dbReference>
<dbReference type="Gene3D" id="1.25.40.10">
    <property type="entry name" value="Tetratricopeptide repeat domain"/>
    <property type="match status" value="2"/>
</dbReference>
<feature type="compositionally biased region" description="Low complexity" evidence="2">
    <location>
        <begin position="39"/>
        <end position="54"/>
    </location>
</feature>
<dbReference type="InterPro" id="IPR006597">
    <property type="entry name" value="Sel1-like"/>
</dbReference>
<dbReference type="GO" id="GO:0005789">
    <property type="term" value="C:endoplasmic reticulum membrane"/>
    <property type="evidence" value="ECO:0007669"/>
    <property type="project" value="TreeGrafter"/>
</dbReference>
<gene>
    <name evidence="5" type="ORF">BOX15_Mlig003578g1</name>
</gene>
<evidence type="ECO:0000256" key="2">
    <source>
        <dbReference type="SAM" id="MobiDB-lite"/>
    </source>
</evidence>
<organism evidence="5 6">
    <name type="scientific">Macrostomum lignano</name>
    <dbReference type="NCBI Taxonomy" id="282301"/>
    <lineage>
        <taxon>Eukaryota</taxon>
        <taxon>Metazoa</taxon>
        <taxon>Spiralia</taxon>
        <taxon>Lophotrochozoa</taxon>
        <taxon>Platyhelminthes</taxon>
        <taxon>Rhabditophora</taxon>
        <taxon>Macrostomorpha</taxon>
        <taxon>Macrostomida</taxon>
        <taxon>Macrostomidae</taxon>
        <taxon>Macrostomum</taxon>
    </lineage>
</organism>